<protein>
    <recommendedName>
        <fullName evidence="1">Integrase catalytic domain-containing protein</fullName>
    </recommendedName>
</protein>
<sequence>MIDYQMKQYRHALEERGIKQSMSRKGNCYDNAVIENFFGIIKSEFLYLKEFESIAHFKQELLNYIDYYNNKRIKAKLKGLSSVPNSGPTSCLIK</sequence>
<organism evidence="2 3">
    <name type="scientific">Paenibacillus odorifer</name>
    <dbReference type="NCBI Taxonomy" id="189426"/>
    <lineage>
        <taxon>Bacteria</taxon>
        <taxon>Bacillati</taxon>
        <taxon>Bacillota</taxon>
        <taxon>Bacilli</taxon>
        <taxon>Bacillales</taxon>
        <taxon>Paenibacillaceae</taxon>
        <taxon>Paenibacillus</taxon>
    </lineage>
</organism>
<dbReference type="GO" id="GO:0003676">
    <property type="term" value="F:nucleic acid binding"/>
    <property type="evidence" value="ECO:0007669"/>
    <property type="project" value="InterPro"/>
</dbReference>
<dbReference type="InterPro" id="IPR036397">
    <property type="entry name" value="RNaseH_sf"/>
</dbReference>
<gene>
    <name evidence="2" type="ORF">BSK65_05860</name>
</gene>
<dbReference type="PANTHER" id="PTHR46889:SF4">
    <property type="entry name" value="TRANSPOSASE INSO FOR INSERTION SEQUENCE ELEMENT IS911B-RELATED"/>
    <property type="match status" value="1"/>
</dbReference>
<dbReference type="PROSITE" id="PS50994">
    <property type="entry name" value="INTEGRASE"/>
    <property type="match status" value="1"/>
</dbReference>
<dbReference type="Proteomes" id="UP000187425">
    <property type="component" value="Unassembled WGS sequence"/>
</dbReference>
<evidence type="ECO:0000313" key="3">
    <source>
        <dbReference type="Proteomes" id="UP000187425"/>
    </source>
</evidence>
<dbReference type="Gene3D" id="3.30.420.10">
    <property type="entry name" value="Ribonuclease H-like superfamily/Ribonuclease H"/>
    <property type="match status" value="1"/>
</dbReference>
<dbReference type="GO" id="GO:0015074">
    <property type="term" value="P:DNA integration"/>
    <property type="evidence" value="ECO:0007669"/>
    <property type="project" value="InterPro"/>
</dbReference>
<dbReference type="SUPFAM" id="SSF53098">
    <property type="entry name" value="Ribonuclease H-like"/>
    <property type="match status" value="1"/>
</dbReference>
<dbReference type="EMBL" id="MPTW01000002">
    <property type="protein sequence ID" value="OME73307.1"/>
    <property type="molecule type" value="Genomic_DNA"/>
</dbReference>
<feature type="domain" description="Integrase catalytic" evidence="1">
    <location>
        <begin position="1"/>
        <end position="94"/>
    </location>
</feature>
<dbReference type="InterPro" id="IPR050900">
    <property type="entry name" value="Transposase_IS3/IS150/IS904"/>
</dbReference>
<evidence type="ECO:0000313" key="2">
    <source>
        <dbReference type="EMBL" id="OME73307.1"/>
    </source>
</evidence>
<dbReference type="InterPro" id="IPR012337">
    <property type="entry name" value="RNaseH-like_sf"/>
</dbReference>
<accession>A0A1R0ZMA7</accession>
<evidence type="ECO:0000259" key="1">
    <source>
        <dbReference type="PROSITE" id="PS50994"/>
    </source>
</evidence>
<reference evidence="2 3" key="1">
    <citation type="submission" date="2016-11" db="EMBL/GenBank/DDBJ databases">
        <title>Paenibacillus species isolates.</title>
        <authorList>
            <person name="Beno S.M."/>
        </authorList>
    </citation>
    <scope>NUCLEOTIDE SEQUENCE [LARGE SCALE GENOMIC DNA]</scope>
    <source>
        <strain evidence="2 3">FSL H7-0443</strain>
    </source>
</reference>
<comment type="caution">
    <text evidence="2">The sequence shown here is derived from an EMBL/GenBank/DDBJ whole genome shotgun (WGS) entry which is preliminary data.</text>
</comment>
<proteinExistence type="predicted"/>
<name>A0A1R0ZMA7_9BACL</name>
<dbReference type="AlphaFoldDB" id="A0A1R0ZMA7"/>
<dbReference type="Pfam" id="PF13333">
    <property type="entry name" value="rve_2"/>
    <property type="match status" value="1"/>
</dbReference>
<dbReference type="PANTHER" id="PTHR46889">
    <property type="entry name" value="TRANSPOSASE INSF FOR INSERTION SEQUENCE IS3B-RELATED"/>
    <property type="match status" value="1"/>
</dbReference>
<dbReference type="InterPro" id="IPR001584">
    <property type="entry name" value="Integrase_cat-core"/>
</dbReference>